<proteinExistence type="predicted"/>
<dbReference type="EMBL" id="CP003734">
    <property type="protein sequence ID" value="AFO48600.1"/>
    <property type="molecule type" value="Genomic_DNA"/>
</dbReference>
<organism evidence="2 3">
    <name type="scientific">Pseudomonas putida (strain DOT-T1E)</name>
    <dbReference type="NCBI Taxonomy" id="1196325"/>
    <lineage>
        <taxon>Bacteria</taxon>
        <taxon>Pseudomonadati</taxon>
        <taxon>Pseudomonadota</taxon>
        <taxon>Gammaproteobacteria</taxon>
        <taxon>Pseudomonadales</taxon>
        <taxon>Pseudomonadaceae</taxon>
        <taxon>Pseudomonas</taxon>
    </lineage>
</organism>
<dbReference type="Proteomes" id="UP000006503">
    <property type="component" value="Chromosome"/>
</dbReference>
<evidence type="ECO:0000256" key="1">
    <source>
        <dbReference type="SAM" id="MobiDB-lite"/>
    </source>
</evidence>
<evidence type="ECO:0000313" key="3">
    <source>
        <dbReference type="Proteomes" id="UP000006503"/>
    </source>
</evidence>
<dbReference type="AlphaFoldDB" id="I7B0R8"/>
<dbReference type="KEGG" id="ppx:T1E_2761"/>
<dbReference type="HOGENOM" id="CLU_2938230_0_0_6"/>
<protein>
    <submittedName>
        <fullName evidence="2">Uncharacterized protein</fullName>
    </submittedName>
</protein>
<sequence>MRGCVSGTGLAGKRQCGPERASGTEHSAGGEELATGLVVAILGHGLLRLGAGRGTAKHAG</sequence>
<name>I7B0R8_PSEPT</name>
<dbReference type="PATRIC" id="fig|1196325.3.peg.2749"/>
<reference evidence="3" key="1">
    <citation type="journal article" date="2013" name="Microb. Biotechnol.">
        <title>Metabolic potential of the organic-solvent tolerant Pseudomonas putida DOT-T1E deduced from its annotated genome.</title>
        <authorList>
            <person name="Udaondo Z."/>
            <person name="Molina L."/>
            <person name="Daniels C."/>
            <person name="Gomez M.J."/>
            <person name="Molina-Henares M.A."/>
            <person name="Matilla M.A."/>
            <person name="Roca A."/>
            <person name="Fernandez M."/>
            <person name="Duque E."/>
            <person name="Segura A."/>
            <person name="Ramos J.L."/>
        </authorList>
    </citation>
    <scope>NUCLEOTIDE SEQUENCE [LARGE SCALE GENOMIC DNA]</scope>
    <source>
        <strain evidence="3">DOT-T1E</strain>
    </source>
</reference>
<accession>I7B0R8</accession>
<evidence type="ECO:0000313" key="2">
    <source>
        <dbReference type="EMBL" id="AFO48600.1"/>
    </source>
</evidence>
<feature type="region of interest" description="Disordered" evidence="1">
    <location>
        <begin position="1"/>
        <end position="29"/>
    </location>
</feature>
<gene>
    <name evidence="2" type="ordered locus">T1E_2761</name>
</gene>